<protein>
    <recommendedName>
        <fullName evidence="4">Secreted protein</fullName>
    </recommendedName>
</protein>
<dbReference type="AlphaFoldDB" id="A0A541BAJ4"/>
<keyword evidence="3" id="KW-1185">Reference proteome</keyword>
<accession>A0A541BAJ4</accession>
<feature type="signal peptide" evidence="1">
    <location>
        <begin position="1"/>
        <end position="25"/>
    </location>
</feature>
<evidence type="ECO:0000256" key="1">
    <source>
        <dbReference type="SAM" id="SignalP"/>
    </source>
</evidence>
<sequence>MTIRSFAVRAGAVAAVATAALVATAGVSAAAPYPTPKLGFLGDDIWVVGDNALCAGAIHLDVETDPTRPGSRTVVLTSRGMRGQGPAWDANPVCSMPVTIAWMDGIAPFSHEVTVPFSSTEAPGAPVRVDLSTGPGLNLIGVAIRGHLSTFSSWYTFAL</sequence>
<dbReference type="OrthoDB" id="4484002at2"/>
<dbReference type="EMBL" id="VIGH01000004">
    <property type="protein sequence ID" value="TQF69248.1"/>
    <property type="molecule type" value="Genomic_DNA"/>
</dbReference>
<reference evidence="2 3" key="1">
    <citation type="submission" date="2019-06" db="EMBL/GenBank/DDBJ databases">
        <title>Rhodococcus spaelei sp. nov., isolated from a cave.</title>
        <authorList>
            <person name="Lee S.D."/>
        </authorList>
    </citation>
    <scope>NUCLEOTIDE SEQUENCE [LARGE SCALE GENOMIC DNA]</scope>
    <source>
        <strain evidence="2 3">C9-5</strain>
    </source>
</reference>
<name>A0A541BAJ4_9NOCA</name>
<keyword evidence="1" id="KW-0732">Signal</keyword>
<gene>
    <name evidence="2" type="ORF">FK531_10925</name>
</gene>
<comment type="caution">
    <text evidence="2">The sequence shown here is derived from an EMBL/GenBank/DDBJ whole genome shotgun (WGS) entry which is preliminary data.</text>
</comment>
<organism evidence="2 3">
    <name type="scientific">Rhodococcus spelaei</name>
    <dbReference type="NCBI Taxonomy" id="2546320"/>
    <lineage>
        <taxon>Bacteria</taxon>
        <taxon>Bacillati</taxon>
        <taxon>Actinomycetota</taxon>
        <taxon>Actinomycetes</taxon>
        <taxon>Mycobacteriales</taxon>
        <taxon>Nocardiaceae</taxon>
        <taxon>Rhodococcus</taxon>
    </lineage>
</organism>
<evidence type="ECO:0000313" key="3">
    <source>
        <dbReference type="Proteomes" id="UP000316256"/>
    </source>
</evidence>
<dbReference type="Proteomes" id="UP000316256">
    <property type="component" value="Unassembled WGS sequence"/>
</dbReference>
<dbReference type="RefSeq" id="WP_142099122.1">
    <property type="nucleotide sequence ID" value="NZ_VIGH01000004.1"/>
</dbReference>
<feature type="chain" id="PRO_5038625702" description="Secreted protein" evidence="1">
    <location>
        <begin position="26"/>
        <end position="159"/>
    </location>
</feature>
<proteinExistence type="predicted"/>
<evidence type="ECO:0008006" key="4">
    <source>
        <dbReference type="Google" id="ProtNLM"/>
    </source>
</evidence>
<evidence type="ECO:0000313" key="2">
    <source>
        <dbReference type="EMBL" id="TQF69248.1"/>
    </source>
</evidence>